<protein>
    <submittedName>
        <fullName evidence="1">Uncharacterized protein</fullName>
    </submittedName>
</protein>
<sequence length="65" mass="7049">MPSSHATSSSGTKPCNYPRLAKKVVAWDGYEHSQGPLRDQGMEVLDHLGAQKVKPIPRAQIHGLA</sequence>
<dbReference type="Proteomes" id="UP000250321">
    <property type="component" value="Unassembled WGS sequence"/>
</dbReference>
<organism evidence="1 2">
    <name type="scientific">Prunus yedoensis var. nudiflora</name>
    <dbReference type="NCBI Taxonomy" id="2094558"/>
    <lineage>
        <taxon>Eukaryota</taxon>
        <taxon>Viridiplantae</taxon>
        <taxon>Streptophyta</taxon>
        <taxon>Embryophyta</taxon>
        <taxon>Tracheophyta</taxon>
        <taxon>Spermatophyta</taxon>
        <taxon>Magnoliopsida</taxon>
        <taxon>eudicotyledons</taxon>
        <taxon>Gunneridae</taxon>
        <taxon>Pentapetalae</taxon>
        <taxon>rosids</taxon>
        <taxon>fabids</taxon>
        <taxon>Rosales</taxon>
        <taxon>Rosaceae</taxon>
        <taxon>Amygdaloideae</taxon>
        <taxon>Amygdaleae</taxon>
        <taxon>Prunus</taxon>
    </lineage>
</organism>
<dbReference type="AlphaFoldDB" id="A0A314ZNI4"/>
<dbReference type="EMBL" id="PJQY01000110">
    <property type="protein sequence ID" value="PQQ18431.1"/>
    <property type="molecule type" value="Genomic_DNA"/>
</dbReference>
<gene>
    <name evidence="1" type="ORF">Pyn_23525</name>
</gene>
<accession>A0A314ZNI4</accession>
<proteinExistence type="predicted"/>
<reference evidence="1 2" key="1">
    <citation type="submission" date="2018-02" db="EMBL/GenBank/DDBJ databases">
        <title>Draft genome of wild Prunus yedoensis var. nudiflora.</title>
        <authorList>
            <person name="Baek S."/>
            <person name="Kim J.-H."/>
            <person name="Choi K."/>
            <person name="Kim G.-B."/>
            <person name="Cho A."/>
            <person name="Jang H."/>
            <person name="Shin C.-H."/>
            <person name="Yu H.-J."/>
            <person name="Mun J.-H."/>
        </authorList>
    </citation>
    <scope>NUCLEOTIDE SEQUENCE [LARGE SCALE GENOMIC DNA]</scope>
    <source>
        <strain evidence="2">cv. Jeju island</strain>
        <tissue evidence="1">Leaf</tissue>
    </source>
</reference>
<comment type="caution">
    <text evidence="1">The sequence shown here is derived from an EMBL/GenBank/DDBJ whole genome shotgun (WGS) entry which is preliminary data.</text>
</comment>
<keyword evidence="2" id="KW-1185">Reference proteome</keyword>
<name>A0A314ZNI4_PRUYE</name>
<evidence type="ECO:0000313" key="1">
    <source>
        <dbReference type="EMBL" id="PQQ18431.1"/>
    </source>
</evidence>
<evidence type="ECO:0000313" key="2">
    <source>
        <dbReference type="Proteomes" id="UP000250321"/>
    </source>
</evidence>